<dbReference type="InterPro" id="IPR000014">
    <property type="entry name" value="PAS"/>
</dbReference>
<name>A0ABX3H2B0_PAEBO</name>
<dbReference type="Gene3D" id="1.10.10.10">
    <property type="entry name" value="Winged helix-like DNA-binding domain superfamily/Winged helix DNA-binding domain"/>
    <property type="match status" value="1"/>
</dbReference>
<dbReference type="RefSeq" id="WP_076113766.1">
    <property type="nucleotide sequence ID" value="NZ_MPTB01000049.1"/>
</dbReference>
<dbReference type="PRINTS" id="PR00038">
    <property type="entry name" value="HTHLUXR"/>
</dbReference>
<evidence type="ECO:0008006" key="8">
    <source>
        <dbReference type="Google" id="ProtNLM"/>
    </source>
</evidence>
<protein>
    <recommendedName>
        <fullName evidence="8">HTH luxR-type domain-containing protein</fullName>
    </recommendedName>
</protein>
<keyword evidence="2" id="KW-0238">DNA-binding</keyword>
<evidence type="ECO:0000256" key="3">
    <source>
        <dbReference type="ARBA" id="ARBA00023163"/>
    </source>
</evidence>
<gene>
    <name evidence="6" type="ORF">BSK56_28230</name>
</gene>
<dbReference type="InterPro" id="IPR000792">
    <property type="entry name" value="Tscrpt_reg_LuxR_C"/>
</dbReference>
<dbReference type="PROSITE" id="PS50112">
    <property type="entry name" value="PAS"/>
    <property type="match status" value="1"/>
</dbReference>
<dbReference type="EMBL" id="MPTB01000049">
    <property type="protein sequence ID" value="OMD40845.1"/>
    <property type="molecule type" value="Genomic_DNA"/>
</dbReference>
<keyword evidence="3" id="KW-0804">Transcription</keyword>
<dbReference type="CDD" id="cd06170">
    <property type="entry name" value="LuxR_C_like"/>
    <property type="match status" value="1"/>
</dbReference>
<keyword evidence="1" id="KW-0805">Transcription regulation</keyword>
<reference evidence="6 7" key="1">
    <citation type="submission" date="2016-10" db="EMBL/GenBank/DDBJ databases">
        <title>Paenibacillus species isolates.</title>
        <authorList>
            <person name="Beno S.M."/>
        </authorList>
    </citation>
    <scope>NUCLEOTIDE SEQUENCE [LARGE SCALE GENOMIC DNA]</scope>
    <source>
        <strain evidence="6 7">FSL H7-0744</strain>
    </source>
</reference>
<feature type="domain" description="PAS" evidence="5">
    <location>
        <begin position="18"/>
        <end position="55"/>
    </location>
</feature>
<dbReference type="InterPro" id="IPR035965">
    <property type="entry name" value="PAS-like_dom_sf"/>
</dbReference>
<dbReference type="InterPro" id="IPR036388">
    <property type="entry name" value="WH-like_DNA-bd_sf"/>
</dbReference>
<dbReference type="Gene3D" id="3.30.450.20">
    <property type="entry name" value="PAS domain"/>
    <property type="match status" value="1"/>
</dbReference>
<dbReference type="SUPFAM" id="SSF46894">
    <property type="entry name" value="C-terminal effector domain of the bipartite response regulators"/>
    <property type="match status" value="1"/>
</dbReference>
<dbReference type="Pfam" id="PF00196">
    <property type="entry name" value="GerE"/>
    <property type="match status" value="1"/>
</dbReference>
<evidence type="ECO:0000256" key="1">
    <source>
        <dbReference type="ARBA" id="ARBA00023015"/>
    </source>
</evidence>
<dbReference type="PANTHER" id="PTHR44688">
    <property type="entry name" value="DNA-BINDING TRANSCRIPTIONAL ACTIVATOR DEVR_DOSR"/>
    <property type="match status" value="1"/>
</dbReference>
<organism evidence="6 7">
    <name type="scientific">Paenibacillus borealis</name>
    <dbReference type="NCBI Taxonomy" id="160799"/>
    <lineage>
        <taxon>Bacteria</taxon>
        <taxon>Bacillati</taxon>
        <taxon>Bacillota</taxon>
        <taxon>Bacilli</taxon>
        <taxon>Bacillales</taxon>
        <taxon>Paenibacillaceae</taxon>
        <taxon>Paenibacillus</taxon>
    </lineage>
</organism>
<dbReference type="InterPro" id="IPR016032">
    <property type="entry name" value="Sig_transdc_resp-reg_C-effctor"/>
</dbReference>
<comment type="caution">
    <text evidence="6">The sequence shown here is derived from an EMBL/GenBank/DDBJ whole genome shotgun (WGS) entry which is preliminary data.</text>
</comment>
<dbReference type="PROSITE" id="PS50043">
    <property type="entry name" value="HTH_LUXR_2"/>
    <property type="match status" value="1"/>
</dbReference>
<dbReference type="SMART" id="SM00421">
    <property type="entry name" value="HTH_LUXR"/>
    <property type="match status" value="1"/>
</dbReference>
<evidence type="ECO:0000313" key="6">
    <source>
        <dbReference type="EMBL" id="OMD40845.1"/>
    </source>
</evidence>
<dbReference type="Proteomes" id="UP000187412">
    <property type="component" value="Unassembled WGS sequence"/>
</dbReference>
<proteinExistence type="predicted"/>
<evidence type="ECO:0000313" key="7">
    <source>
        <dbReference type="Proteomes" id="UP000187412"/>
    </source>
</evidence>
<sequence>MGELKAPFVTNVEDMSWIRRTSDCYFIIDETGKVLQWSAELGTLLGISATQAVGKACRSLDLFSDSTGNSLCKTCQVLSAAEHMNNCNGSRRVFVQRGSVRVPFLKNIRASSYDKRLIWVTLEQAAIFSLMEKLTSQENKVLGLLSRGHTTQQIAIELHISYTTVRTHIRNLLSKLGVHNQKEAVSLFFAELLK</sequence>
<dbReference type="PROSITE" id="PS00622">
    <property type="entry name" value="HTH_LUXR_1"/>
    <property type="match status" value="1"/>
</dbReference>
<feature type="domain" description="HTH luxR-type" evidence="4">
    <location>
        <begin position="127"/>
        <end position="192"/>
    </location>
</feature>
<evidence type="ECO:0000259" key="5">
    <source>
        <dbReference type="PROSITE" id="PS50112"/>
    </source>
</evidence>
<dbReference type="SUPFAM" id="SSF55785">
    <property type="entry name" value="PYP-like sensor domain (PAS domain)"/>
    <property type="match status" value="1"/>
</dbReference>
<dbReference type="PANTHER" id="PTHR44688:SF16">
    <property type="entry name" value="DNA-BINDING TRANSCRIPTIONAL ACTIVATOR DEVR_DOSR"/>
    <property type="match status" value="1"/>
</dbReference>
<keyword evidence="7" id="KW-1185">Reference proteome</keyword>
<accession>A0ABX3H2B0</accession>
<evidence type="ECO:0000256" key="2">
    <source>
        <dbReference type="ARBA" id="ARBA00023125"/>
    </source>
</evidence>
<evidence type="ECO:0000259" key="4">
    <source>
        <dbReference type="PROSITE" id="PS50043"/>
    </source>
</evidence>